<gene>
    <name evidence="2" type="ORF">GZ77_09300</name>
</gene>
<comment type="caution">
    <text evidence="2">The sequence shown here is derived from an EMBL/GenBank/DDBJ whole genome shotgun (WGS) entry which is preliminary data.</text>
</comment>
<reference evidence="2 3" key="1">
    <citation type="submission" date="2014-06" db="EMBL/GenBank/DDBJ databases">
        <title>Whole Genome Sequences of Three Symbiotic Endozoicomonas Bacteria.</title>
        <authorList>
            <person name="Neave M.J."/>
            <person name="Apprill A."/>
            <person name="Voolstra C.R."/>
        </authorList>
    </citation>
    <scope>NUCLEOTIDE SEQUENCE [LARGE SCALE GENOMIC DNA]</scope>
    <source>
        <strain evidence="2 3">LMG 24815</strain>
    </source>
</reference>
<dbReference type="Proteomes" id="UP000028006">
    <property type="component" value="Unassembled WGS sequence"/>
</dbReference>
<evidence type="ECO:0000313" key="2">
    <source>
        <dbReference type="EMBL" id="KEQ14527.1"/>
    </source>
</evidence>
<dbReference type="EMBL" id="JOKG01000002">
    <property type="protein sequence ID" value="KEQ14527.1"/>
    <property type="molecule type" value="Genomic_DNA"/>
</dbReference>
<accession>A0A081N7V4</accession>
<keyword evidence="3" id="KW-1185">Reference proteome</keyword>
<evidence type="ECO:0000313" key="3">
    <source>
        <dbReference type="Proteomes" id="UP000028006"/>
    </source>
</evidence>
<evidence type="ECO:0000256" key="1">
    <source>
        <dbReference type="SAM" id="MobiDB-lite"/>
    </source>
</evidence>
<dbReference type="AlphaFoldDB" id="A0A081N7V4"/>
<feature type="region of interest" description="Disordered" evidence="1">
    <location>
        <begin position="1"/>
        <end position="32"/>
    </location>
</feature>
<protein>
    <submittedName>
        <fullName evidence="2">Uncharacterized protein</fullName>
    </submittedName>
</protein>
<sequence length="377" mass="42004">MKTEPKAPLQTTQTPPTPEQANKSAQSKKAGWQGWRIKLDSFAKKFLPQIKPSRNSRPVRSYQITKVETDPSNSKTTFKQLLEQTTATIQSKTPYFLSKEQSQNIASAFLVANGLAVYTTPSDKERTDFTIKPVKNKTTEQQLTAMNAMINRATLSEMINFHTQDNLVIPRKHGVLKGTRQLISGQKRRFNGKAKRHKIDDIPAFTKALVRMSEKLSNPESVYVVVFQDGSPENSGHAALVIGGKGGQGNKPQYVSHLGMRESALSGIKATLPGSSITAASHTFQEDCVQFGIPDYVVELKGLDRDKMVSHMNSTKDKGYNLTRYNCSTKVGNLLLAGLPEQHHKGIHKPHGFWTPYDVTVMAQQLWKEELTRSVKP</sequence>
<dbReference type="RefSeq" id="WP_034874452.1">
    <property type="nucleotide sequence ID" value="NZ_JOKG01000002.1"/>
</dbReference>
<name>A0A081N7V4_9GAMM</name>
<organism evidence="2 3">
    <name type="scientific">Endozoicomonas montiporae</name>
    <dbReference type="NCBI Taxonomy" id="1027273"/>
    <lineage>
        <taxon>Bacteria</taxon>
        <taxon>Pseudomonadati</taxon>
        <taxon>Pseudomonadota</taxon>
        <taxon>Gammaproteobacteria</taxon>
        <taxon>Oceanospirillales</taxon>
        <taxon>Endozoicomonadaceae</taxon>
        <taxon>Endozoicomonas</taxon>
    </lineage>
</organism>
<proteinExistence type="predicted"/>